<evidence type="ECO:0000313" key="3">
    <source>
        <dbReference type="Proteomes" id="UP000566819"/>
    </source>
</evidence>
<keyword evidence="1" id="KW-0812">Transmembrane</keyword>
<comment type="caution">
    <text evidence="2">The sequence shown here is derived from an EMBL/GenBank/DDBJ whole genome shotgun (WGS) entry which is preliminary data.</text>
</comment>
<accession>A0A8H4VYG0</accession>
<keyword evidence="3" id="KW-1185">Reference proteome</keyword>
<dbReference type="EMBL" id="JAAMPI010001639">
    <property type="protein sequence ID" value="KAF4624494.1"/>
    <property type="molecule type" value="Genomic_DNA"/>
</dbReference>
<evidence type="ECO:0000256" key="1">
    <source>
        <dbReference type="SAM" id="Phobius"/>
    </source>
</evidence>
<keyword evidence="1" id="KW-0472">Membrane</keyword>
<dbReference type="OrthoDB" id="3945378at2759"/>
<feature type="transmembrane region" description="Helical" evidence="1">
    <location>
        <begin position="33"/>
        <end position="53"/>
    </location>
</feature>
<evidence type="ECO:0000313" key="2">
    <source>
        <dbReference type="EMBL" id="KAF4624494.1"/>
    </source>
</evidence>
<gene>
    <name evidence="2" type="ORF">G7Y89_g13675</name>
</gene>
<dbReference type="AlphaFoldDB" id="A0A8H4VYG0"/>
<proteinExistence type="predicted"/>
<dbReference type="Proteomes" id="UP000566819">
    <property type="component" value="Unassembled WGS sequence"/>
</dbReference>
<name>A0A8H4VYG0_9HELO</name>
<sequence>MATCNINDNSDMYGLGIRIAFYLQCTFQQNIEAILRLIVAVIVTAAVELTISWNEIDGVHSLAAAGQTILSVIGVGSTLHVFHSYMSEDPDSPWVEADLPEGHESRYQSVMET</sequence>
<keyword evidence="1" id="KW-1133">Transmembrane helix</keyword>
<feature type="transmembrane region" description="Helical" evidence="1">
    <location>
        <begin position="59"/>
        <end position="82"/>
    </location>
</feature>
<organism evidence="2 3">
    <name type="scientific">Cudoniella acicularis</name>
    <dbReference type="NCBI Taxonomy" id="354080"/>
    <lineage>
        <taxon>Eukaryota</taxon>
        <taxon>Fungi</taxon>
        <taxon>Dikarya</taxon>
        <taxon>Ascomycota</taxon>
        <taxon>Pezizomycotina</taxon>
        <taxon>Leotiomycetes</taxon>
        <taxon>Helotiales</taxon>
        <taxon>Tricladiaceae</taxon>
        <taxon>Cudoniella</taxon>
    </lineage>
</organism>
<reference evidence="2 3" key="1">
    <citation type="submission" date="2020-03" db="EMBL/GenBank/DDBJ databases">
        <title>Draft Genome Sequence of Cudoniella acicularis.</title>
        <authorList>
            <person name="Buettner E."/>
            <person name="Kellner H."/>
        </authorList>
    </citation>
    <scope>NUCLEOTIDE SEQUENCE [LARGE SCALE GENOMIC DNA]</scope>
    <source>
        <strain evidence="2 3">DSM 108380</strain>
    </source>
</reference>
<protein>
    <submittedName>
        <fullName evidence="2">Uncharacterized protein</fullName>
    </submittedName>
</protein>